<evidence type="ECO:0000313" key="3">
    <source>
        <dbReference type="WBParaSite" id="ASIM_0000866601-mRNA-1"/>
    </source>
</evidence>
<reference evidence="3" key="1">
    <citation type="submission" date="2017-02" db="UniProtKB">
        <authorList>
            <consortium name="WormBaseParasite"/>
        </authorList>
    </citation>
    <scope>IDENTIFICATION</scope>
</reference>
<dbReference type="OrthoDB" id="1431247at2759"/>
<gene>
    <name evidence="1" type="ORF">ASIM_LOCUS8422</name>
</gene>
<accession>A0A0M3JLY5</accession>
<keyword evidence="2" id="KW-1185">Reference proteome</keyword>
<evidence type="ECO:0000313" key="1">
    <source>
        <dbReference type="EMBL" id="VDK31796.1"/>
    </source>
</evidence>
<proteinExistence type="predicted"/>
<evidence type="ECO:0000313" key="2">
    <source>
        <dbReference type="Proteomes" id="UP000267096"/>
    </source>
</evidence>
<protein>
    <submittedName>
        <fullName evidence="3">Reverse transcriptase domain-containing protein</fullName>
    </submittedName>
</protein>
<dbReference type="EMBL" id="UYRR01022774">
    <property type="protein sequence ID" value="VDK31796.1"/>
    <property type="molecule type" value="Genomic_DNA"/>
</dbReference>
<name>A0A0M3JLY5_ANISI</name>
<organism evidence="3">
    <name type="scientific">Anisakis simplex</name>
    <name type="common">Herring worm</name>
    <dbReference type="NCBI Taxonomy" id="6269"/>
    <lineage>
        <taxon>Eukaryota</taxon>
        <taxon>Metazoa</taxon>
        <taxon>Ecdysozoa</taxon>
        <taxon>Nematoda</taxon>
        <taxon>Chromadorea</taxon>
        <taxon>Rhabditida</taxon>
        <taxon>Spirurina</taxon>
        <taxon>Ascaridomorpha</taxon>
        <taxon>Ascaridoidea</taxon>
        <taxon>Anisakidae</taxon>
        <taxon>Anisakis</taxon>
        <taxon>Anisakis simplex complex</taxon>
    </lineage>
</organism>
<dbReference type="AlphaFoldDB" id="A0A0M3JLY5"/>
<sequence>MALSVRDIERAFDSMDPWRMTPMERYMNRVFREVERPLAALRPYWIEQPTIRQVDIGNAIGNVRFSMLPSTFSCISSHSLQILTI</sequence>
<dbReference type="WBParaSite" id="ASIM_0000866601-mRNA-1">
    <property type="protein sequence ID" value="ASIM_0000866601-mRNA-1"/>
    <property type="gene ID" value="ASIM_0000866601"/>
</dbReference>
<reference evidence="1 2" key="2">
    <citation type="submission" date="2018-11" db="EMBL/GenBank/DDBJ databases">
        <authorList>
            <consortium name="Pathogen Informatics"/>
        </authorList>
    </citation>
    <scope>NUCLEOTIDE SEQUENCE [LARGE SCALE GENOMIC DNA]</scope>
</reference>
<dbReference type="Proteomes" id="UP000267096">
    <property type="component" value="Unassembled WGS sequence"/>
</dbReference>